<dbReference type="EMBL" id="VNHY01000001">
    <property type="protein sequence ID" value="TYP95657.1"/>
    <property type="molecule type" value="Genomic_DNA"/>
</dbReference>
<organism evidence="1 2">
    <name type="scientific">Fodinibius salinus</name>
    <dbReference type="NCBI Taxonomy" id="860790"/>
    <lineage>
        <taxon>Bacteria</taxon>
        <taxon>Pseudomonadati</taxon>
        <taxon>Balneolota</taxon>
        <taxon>Balneolia</taxon>
        <taxon>Balneolales</taxon>
        <taxon>Balneolaceae</taxon>
        <taxon>Fodinibius</taxon>
    </lineage>
</organism>
<comment type="caution">
    <text evidence="1">The sequence shown here is derived from an EMBL/GenBank/DDBJ whole genome shotgun (WGS) entry which is preliminary data.</text>
</comment>
<reference evidence="1 2" key="1">
    <citation type="submission" date="2019-07" db="EMBL/GenBank/DDBJ databases">
        <title>Genomic Encyclopedia of Archaeal and Bacterial Type Strains, Phase II (KMG-II): from individual species to whole genera.</title>
        <authorList>
            <person name="Goeker M."/>
        </authorList>
    </citation>
    <scope>NUCLEOTIDE SEQUENCE [LARGE SCALE GENOMIC DNA]</scope>
    <source>
        <strain evidence="1 2">DSM 21935</strain>
    </source>
</reference>
<accession>A0A5D3YPB1</accession>
<dbReference type="AlphaFoldDB" id="A0A5D3YPB1"/>
<protein>
    <submittedName>
        <fullName evidence="1">Uncharacterized protein</fullName>
    </submittedName>
</protein>
<proteinExistence type="predicted"/>
<evidence type="ECO:0000313" key="2">
    <source>
        <dbReference type="Proteomes" id="UP000324595"/>
    </source>
</evidence>
<sequence length="193" mass="22030">MNMGIVTSFLVGGLLLLTMLQFNNQVMQNTSQTTLDVNSKKHMETVRKIITHDINRIGFGENNKINAFNPPHFINFKANIYGSGTKTVKWQFKENKKVKDTANPDDRVLMRVGPVSKSNGNKPTRYNVVDFSITGYSDIYGNTETTDKDQIKSLLIKIVYEAPESMSKDDNYPRTVWQKHIVPNNLQFDQPQN</sequence>
<evidence type="ECO:0000313" key="1">
    <source>
        <dbReference type="EMBL" id="TYP95657.1"/>
    </source>
</evidence>
<dbReference type="Proteomes" id="UP000324595">
    <property type="component" value="Unassembled WGS sequence"/>
</dbReference>
<gene>
    <name evidence="1" type="ORF">LX73_0972</name>
</gene>
<name>A0A5D3YPB1_9BACT</name>
<keyword evidence="2" id="KW-1185">Reference proteome</keyword>